<evidence type="ECO:0000256" key="6">
    <source>
        <dbReference type="SAM" id="MobiDB-lite"/>
    </source>
</evidence>
<dbReference type="Proteomes" id="UP000290288">
    <property type="component" value="Unassembled WGS sequence"/>
</dbReference>
<evidence type="ECO:0000259" key="7">
    <source>
        <dbReference type="SMART" id="SM01082"/>
    </source>
</evidence>
<dbReference type="OrthoDB" id="3364766at2759"/>
<organism evidence="8 9">
    <name type="scientific">Candolleomyces aberdarensis</name>
    <dbReference type="NCBI Taxonomy" id="2316362"/>
    <lineage>
        <taxon>Eukaryota</taxon>
        <taxon>Fungi</taxon>
        <taxon>Dikarya</taxon>
        <taxon>Basidiomycota</taxon>
        <taxon>Agaricomycotina</taxon>
        <taxon>Agaricomycetes</taxon>
        <taxon>Agaricomycetidae</taxon>
        <taxon>Agaricales</taxon>
        <taxon>Agaricineae</taxon>
        <taxon>Psathyrellaceae</taxon>
        <taxon>Candolleomyces</taxon>
    </lineage>
</organism>
<dbReference type="InterPro" id="IPR019098">
    <property type="entry name" value="Histone_chaperone_domain_CHZ"/>
</dbReference>
<evidence type="ECO:0000313" key="9">
    <source>
        <dbReference type="Proteomes" id="UP000290288"/>
    </source>
</evidence>
<comment type="caution">
    <text evidence="8">The sequence shown here is derived from an EMBL/GenBank/DDBJ whole genome shotgun (WGS) entry which is preliminary data.</text>
</comment>
<evidence type="ECO:0000256" key="5">
    <source>
        <dbReference type="ARBA" id="ARBA00023242"/>
    </source>
</evidence>
<feature type="compositionally biased region" description="Polar residues" evidence="6">
    <location>
        <begin position="1"/>
        <end position="15"/>
    </location>
</feature>
<evidence type="ECO:0000313" key="8">
    <source>
        <dbReference type="EMBL" id="RXW14076.1"/>
    </source>
</evidence>
<keyword evidence="9" id="KW-1185">Reference proteome</keyword>
<feature type="compositionally biased region" description="Acidic residues" evidence="6">
    <location>
        <begin position="37"/>
        <end position="68"/>
    </location>
</feature>
<dbReference type="STRING" id="2316362.A0A4Q2D6B7"/>
<comment type="similarity">
    <text evidence="3">Belongs to the CHZ1 family.</text>
</comment>
<accession>A0A4Q2D6B7</accession>
<keyword evidence="5" id="KW-0539">Nucleus</keyword>
<sequence>MSSSVTDPSNQQNTAGGVAPVASPSGKGKEKAPVADESMEEEEEEEDEEEDEEMEEDDEEEEDFEEIDPSAIIPTGRRTRGVRVDYTSQEALAKAGLTGNEMDEDDDEETK</sequence>
<evidence type="ECO:0000256" key="2">
    <source>
        <dbReference type="ARBA" id="ARBA00004123"/>
    </source>
</evidence>
<evidence type="ECO:0000256" key="4">
    <source>
        <dbReference type="ARBA" id="ARBA00023186"/>
    </source>
</evidence>
<dbReference type="AlphaFoldDB" id="A0A4Q2D6B7"/>
<comment type="subcellular location">
    <subcellularLocation>
        <location evidence="2">Nucleus</location>
    </subcellularLocation>
</comment>
<reference evidence="8 9" key="1">
    <citation type="submission" date="2019-01" db="EMBL/GenBank/DDBJ databases">
        <title>Draft genome sequence of Psathyrella aberdarensis IHI B618.</title>
        <authorList>
            <person name="Buettner E."/>
            <person name="Kellner H."/>
        </authorList>
    </citation>
    <scope>NUCLEOTIDE SEQUENCE [LARGE SCALE GENOMIC DNA]</scope>
    <source>
        <strain evidence="8 9">IHI B618</strain>
    </source>
</reference>
<dbReference type="Pfam" id="PF09649">
    <property type="entry name" value="CHZ"/>
    <property type="match status" value="1"/>
</dbReference>
<dbReference type="SMART" id="SM01082">
    <property type="entry name" value="CHZ"/>
    <property type="match status" value="1"/>
</dbReference>
<name>A0A4Q2D6B7_9AGAR</name>
<feature type="compositionally biased region" description="Acidic residues" evidence="6">
    <location>
        <begin position="101"/>
        <end position="111"/>
    </location>
</feature>
<gene>
    <name evidence="8" type="ORF">EST38_g11778</name>
</gene>
<dbReference type="EMBL" id="SDEE01000769">
    <property type="protein sequence ID" value="RXW14076.1"/>
    <property type="molecule type" value="Genomic_DNA"/>
</dbReference>
<evidence type="ECO:0000256" key="3">
    <source>
        <dbReference type="ARBA" id="ARBA00008057"/>
    </source>
</evidence>
<protein>
    <recommendedName>
        <fullName evidence="7">Histone chaperone domain-containing protein</fullName>
    </recommendedName>
</protein>
<evidence type="ECO:0000256" key="1">
    <source>
        <dbReference type="ARBA" id="ARBA00002212"/>
    </source>
</evidence>
<feature type="domain" description="Histone chaperone" evidence="7">
    <location>
        <begin position="58"/>
        <end position="95"/>
    </location>
</feature>
<comment type="function">
    <text evidence="1">Forms a chaperone-bound H2A.Z-H2B complex that acts as a source for SWR1 complex-dependent H2A to H2A.Z histone replacement in chromatin.</text>
</comment>
<feature type="region of interest" description="Disordered" evidence="6">
    <location>
        <begin position="1"/>
        <end position="111"/>
    </location>
</feature>
<keyword evidence="4" id="KW-0143">Chaperone</keyword>
<proteinExistence type="inferred from homology"/>
<dbReference type="GO" id="GO:0005634">
    <property type="term" value="C:nucleus"/>
    <property type="evidence" value="ECO:0007669"/>
    <property type="project" value="UniProtKB-SubCell"/>
</dbReference>